<sequence>MPVYIVAGPGGGGQVPGVVGDMINAAGVPLADQAGNAVDAVFGVGNRPLPTDPVQLGRLFQERNPMALAAAMGYQVGDYSRQGGGLDAQNLFTGGPKTQADGRIFSDTASLVDRTFSSLQAVLQAQHEQMLDVTSQVRDHLTEKLLKPVLQDGVTSGVDAISTATSSAIGQSMGQAAAPPIADAVRAAIPAAAPAATTGGVPHGGGGLPGPPGMATGGAIWGGIPGKDSVPILGMPGEHMLTVPDVAALGGQAGVYAFRDALHRNGGLHRMATGGGVSTNDVVGAEFFGVSQIPIISTIVNVLVSILLRLVGIELEARDTLQEITGEVRQFRGEFAPFDAMGRLMSDTSALVERTQSSEKTAVDERVRILKLVISETIKWIIKQFVIPITEAVANTAIQAGASAAGMALNTQAPGAGSIVSSLISSGGQAAVGIGMDVWRGAVDAITPVATDLVGDLIERVFPGLVNGLFSGRWLANLFTPRIGGLSGGLAGLFAGLAGVADMTFDSGGVATGKGVLLKNTIHPERVLSPSQTEALEDLPGALREFARSNGGGKQLTVHLTQEIYGGPAAADDAADSIMKLVGR</sequence>
<name>A0A5S9MNX0_MYCVN</name>
<dbReference type="AlphaFoldDB" id="A0A5S9MNX0"/>
<protein>
    <submittedName>
        <fullName evidence="1">Uncharacterized protein</fullName>
    </submittedName>
</protein>
<gene>
    <name evidence="1" type="ORF">AELLOGFF_00001</name>
</gene>
<accession>A0A5S9MNX0</accession>
<dbReference type="EMBL" id="CACSIP010000001">
    <property type="protein sequence ID" value="CAA0078262.1"/>
    <property type="molecule type" value="Genomic_DNA"/>
</dbReference>
<organism evidence="1 2">
    <name type="scientific">Mycolicibacterium vanbaalenii</name>
    <name type="common">Mycobacterium vanbaalenii</name>
    <dbReference type="NCBI Taxonomy" id="110539"/>
    <lineage>
        <taxon>Bacteria</taxon>
        <taxon>Bacillati</taxon>
        <taxon>Actinomycetota</taxon>
        <taxon>Actinomycetes</taxon>
        <taxon>Mycobacteriales</taxon>
        <taxon>Mycobacteriaceae</taxon>
        <taxon>Mycolicibacterium</taxon>
    </lineage>
</organism>
<reference evidence="1 2" key="1">
    <citation type="submission" date="2019-11" db="EMBL/GenBank/DDBJ databases">
        <authorList>
            <person name="Holert J."/>
        </authorList>
    </citation>
    <scope>NUCLEOTIDE SEQUENCE [LARGE SCALE GENOMIC DNA]</scope>
    <source>
        <strain evidence="1">BC8_1</strain>
    </source>
</reference>
<evidence type="ECO:0000313" key="2">
    <source>
        <dbReference type="Proteomes" id="UP000430146"/>
    </source>
</evidence>
<proteinExistence type="predicted"/>
<dbReference type="Proteomes" id="UP000430146">
    <property type="component" value="Unassembled WGS sequence"/>
</dbReference>
<keyword evidence="2" id="KW-1185">Reference proteome</keyword>
<evidence type="ECO:0000313" key="1">
    <source>
        <dbReference type="EMBL" id="CAA0078262.1"/>
    </source>
</evidence>